<name>A0ABW1SDW7_9PROT</name>
<accession>A0ABW1SDW7</accession>
<keyword evidence="1" id="KW-0597">Phosphoprotein</keyword>
<evidence type="ECO:0000256" key="1">
    <source>
        <dbReference type="PROSITE-ProRule" id="PRU00169"/>
    </source>
</evidence>
<dbReference type="PANTHER" id="PTHR44520:SF2">
    <property type="entry name" value="RESPONSE REGULATOR RCP1"/>
    <property type="match status" value="1"/>
</dbReference>
<evidence type="ECO:0000313" key="3">
    <source>
        <dbReference type="EMBL" id="MFC6199755.1"/>
    </source>
</evidence>
<keyword evidence="4" id="KW-1185">Reference proteome</keyword>
<organism evidence="3 4">
    <name type="scientific">Ponticaulis profundi</name>
    <dbReference type="NCBI Taxonomy" id="2665222"/>
    <lineage>
        <taxon>Bacteria</taxon>
        <taxon>Pseudomonadati</taxon>
        <taxon>Pseudomonadota</taxon>
        <taxon>Alphaproteobacteria</taxon>
        <taxon>Hyphomonadales</taxon>
        <taxon>Hyphomonadaceae</taxon>
        <taxon>Ponticaulis</taxon>
    </lineage>
</organism>
<gene>
    <name evidence="3" type="ORF">ACFQDM_16875</name>
</gene>
<dbReference type="SUPFAM" id="SSF52172">
    <property type="entry name" value="CheY-like"/>
    <property type="match status" value="1"/>
</dbReference>
<sequence length="144" mass="16133">MDVLIVDDNPADRRLLKMVFKNVSDELTIHACSGGKQALDFLLRQGEHADAPRPQVCLLDINMPGMNGFDVLIAMKADWRLKAIPVFMFSSSDNDGDIQICYENHANGYIQKPMELVELENIARSLSNFCVNILRHAPPAVHLN</sequence>
<dbReference type="Pfam" id="PF00072">
    <property type="entry name" value="Response_reg"/>
    <property type="match status" value="1"/>
</dbReference>
<proteinExistence type="predicted"/>
<evidence type="ECO:0000259" key="2">
    <source>
        <dbReference type="PROSITE" id="PS50110"/>
    </source>
</evidence>
<reference evidence="4" key="1">
    <citation type="journal article" date="2019" name="Int. J. Syst. Evol. Microbiol.">
        <title>The Global Catalogue of Microorganisms (GCM) 10K type strain sequencing project: providing services to taxonomists for standard genome sequencing and annotation.</title>
        <authorList>
            <consortium name="The Broad Institute Genomics Platform"/>
            <consortium name="The Broad Institute Genome Sequencing Center for Infectious Disease"/>
            <person name="Wu L."/>
            <person name="Ma J."/>
        </authorList>
    </citation>
    <scope>NUCLEOTIDE SEQUENCE [LARGE SCALE GENOMIC DNA]</scope>
    <source>
        <strain evidence="4">CGMCC-1.15741</strain>
    </source>
</reference>
<dbReference type="EMBL" id="JBHSSW010000066">
    <property type="protein sequence ID" value="MFC6199755.1"/>
    <property type="molecule type" value="Genomic_DNA"/>
</dbReference>
<feature type="modified residue" description="4-aspartylphosphate" evidence="1">
    <location>
        <position position="60"/>
    </location>
</feature>
<dbReference type="InterPro" id="IPR052893">
    <property type="entry name" value="TCS_response_regulator"/>
</dbReference>
<comment type="caution">
    <text evidence="3">The sequence shown here is derived from an EMBL/GenBank/DDBJ whole genome shotgun (WGS) entry which is preliminary data.</text>
</comment>
<dbReference type="SMART" id="SM00448">
    <property type="entry name" value="REC"/>
    <property type="match status" value="1"/>
</dbReference>
<dbReference type="RefSeq" id="WP_377381160.1">
    <property type="nucleotide sequence ID" value="NZ_JBHSSW010000066.1"/>
</dbReference>
<dbReference type="PANTHER" id="PTHR44520">
    <property type="entry name" value="RESPONSE REGULATOR RCP1-RELATED"/>
    <property type="match status" value="1"/>
</dbReference>
<dbReference type="Gene3D" id="3.40.50.2300">
    <property type="match status" value="1"/>
</dbReference>
<feature type="domain" description="Response regulatory" evidence="2">
    <location>
        <begin position="2"/>
        <end position="127"/>
    </location>
</feature>
<dbReference type="Proteomes" id="UP001596303">
    <property type="component" value="Unassembled WGS sequence"/>
</dbReference>
<dbReference type="InterPro" id="IPR011006">
    <property type="entry name" value="CheY-like_superfamily"/>
</dbReference>
<dbReference type="InterPro" id="IPR001789">
    <property type="entry name" value="Sig_transdc_resp-reg_receiver"/>
</dbReference>
<dbReference type="CDD" id="cd17557">
    <property type="entry name" value="REC_Rcp-like"/>
    <property type="match status" value="1"/>
</dbReference>
<dbReference type="PROSITE" id="PS50110">
    <property type="entry name" value="RESPONSE_REGULATORY"/>
    <property type="match status" value="1"/>
</dbReference>
<evidence type="ECO:0000313" key="4">
    <source>
        <dbReference type="Proteomes" id="UP001596303"/>
    </source>
</evidence>
<protein>
    <submittedName>
        <fullName evidence="3">Response regulator</fullName>
    </submittedName>
</protein>